<evidence type="ECO:0000313" key="4">
    <source>
        <dbReference type="EMBL" id="UPK67981.1"/>
    </source>
</evidence>
<evidence type="ECO:0000259" key="3">
    <source>
        <dbReference type="Pfam" id="PF16344"/>
    </source>
</evidence>
<dbReference type="PANTHER" id="PTHR30273">
    <property type="entry name" value="PERIPLASMIC SIGNAL SENSOR AND SIGMA FACTOR ACTIVATOR FECR-RELATED"/>
    <property type="match status" value="1"/>
</dbReference>
<dbReference type="Proteomes" id="UP000830198">
    <property type="component" value="Chromosome"/>
</dbReference>
<keyword evidence="1" id="KW-0472">Membrane</keyword>
<keyword evidence="1" id="KW-1133">Transmembrane helix</keyword>
<evidence type="ECO:0000313" key="5">
    <source>
        <dbReference type="Proteomes" id="UP000830198"/>
    </source>
</evidence>
<accession>A0ABY4HZX5</accession>
<protein>
    <submittedName>
        <fullName evidence="4">FecR family protein</fullName>
    </submittedName>
</protein>
<dbReference type="InterPro" id="IPR032508">
    <property type="entry name" value="FecR_C"/>
</dbReference>
<dbReference type="PIRSF" id="PIRSF018266">
    <property type="entry name" value="FecR"/>
    <property type="match status" value="1"/>
</dbReference>
<dbReference type="InterPro" id="IPR006860">
    <property type="entry name" value="FecR"/>
</dbReference>
<organism evidence="4 5">
    <name type="scientific">Chitinophaga filiformis</name>
    <name type="common">Myxococcus filiformis</name>
    <name type="synonym">Flexibacter filiformis</name>
    <dbReference type="NCBI Taxonomy" id="104663"/>
    <lineage>
        <taxon>Bacteria</taxon>
        <taxon>Pseudomonadati</taxon>
        <taxon>Bacteroidota</taxon>
        <taxon>Chitinophagia</taxon>
        <taxon>Chitinophagales</taxon>
        <taxon>Chitinophagaceae</taxon>
        <taxon>Chitinophaga</taxon>
    </lineage>
</organism>
<feature type="domain" description="FecR protein" evidence="2">
    <location>
        <begin position="177"/>
        <end position="262"/>
    </location>
</feature>
<dbReference type="InterPro" id="IPR012373">
    <property type="entry name" value="Ferrdict_sens_TM"/>
</dbReference>
<dbReference type="Gene3D" id="3.55.50.30">
    <property type="match status" value="1"/>
</dbReference>
<gene>
    <name evidence="4" type="ORF">MYF79_23800</name>
</gene>
<keyword evidence="1" id="KW-0812">Transmembrane</keyword>
<feature type="domain" description="Protein FecR C-terminal" evidence="3">
    <location>
        <begin position="303"/>
        <end position="367"/>
    </location>
</feature>
<proteinExistence type="predicted"/>
<dbReference type="Gene3D" id="2.60.120.1440">
    <property type="match status" value="1"/>
</dbReference>
<feature type="transmembrane region" description="Helical" evidence="1">
    <location>
        <begin position="81"/>
        <end position="102"/>
    </location>
</feature>
<dbReference type="EMBL" id="CP095855">
    <property type="protein sequence ID" value="UPK67981.1"/>
    <property type="molecule type" value="Genomic_DNA"/>
</dbReference>
<dbReference type="Pfam" id="PF16344">
    <property type="entry name" value="FecR_C"/>
    <property type="match status" value="1"/>
</dbReference>
<dbReference type="PANTHER" id="PTHR30273:SF2">
    <property type="entry name" value="PROTEIN FECR"/>
    <property type="match status" value="1"/>
</dbReference>
<sequence>MDQNSIRQLISDKVTGIISEADDQILEQLVRDNPEVKQELLQAQREFVAFINDPHYKEGSAEANWEIINSAIKRRKARRRLIGYSAAAAIGIGIVILTKMFLPEKSRDTVVFAQNVSSHSLQIQFATGEIIDLYAQPADVIMGGLRLKIDTNAKVIAVKYAGTGGKGSNILRVPIGMNYQIILSDSSKIHLNSVSELTFPLQFSGKYREISLTGEAYMEIAPGMTPFVVNTPSGTVRVLGTAFNINTYTTGITKVSLVKGKVACIIDDQEVKLQPGKAAIMHNHAIKVEKLNEWELAWLTGRYKFDQVSPMELARLFYRLYGVEIVIDNKKKAENKHYTGTILRNETLETSMDLVRAYGIHVYYKEGKYHWY</sequence>
<name>A0ABY4HZX5_CHIFI</name>
<keyword evidence="5" id="KW-1185">Reference proteome</keyword>
<evidence type="ECO:0000259" key="2">
    <source>
        <dbReference type="Pfam" id="PF04773"/>
    </source>
</evidence>
<dbReference type="Pfam" id="PF04773">
    <property type="entry name" value="FecR"/>
    <property type="match status" value="1"/>
</dbReference>
<reference evidence="4 5" key="1">
    <citation type="submission" date="2022-04" db="EMBL/GenBank/DDBJ databases">
        <title>The arsenic-methylating capacity of Chitinophaga filiformis YT5 during chitin decomposition.</title>
        <authorList>
            <person name="Chen G."/>
            <person name="Liang Y."/>
        </authorList>
    </citation>
    <scope>NUCLEOTIDE SEQUENCE [LARGE SCALE GENOMIC DNA]</scope>
    <source>
        <strain evidence="4 5">YT5</strain>
    </source>
</reference>
<dbReference type="RefSeq" id="WP_247810323.1">
    <property type="nucleotide sequence ID" value="NZ_CP095855.1"/>
</dbReference>
<evidence type="ECO:0000256" key="1">
    <source>
        <dbReference type="SAM" id="Phobius"/>
    </source>
</evidence>